<dbReference type="AlphaFoldDB" id="D7FIR2"/>
<dbReference type="InterPro" id="IPR043597">
    <property type="entry name" value="TPH_dom"/>
</dbReference>
<evidence type="ECO:0000313" key="5">
    <source>
        <dbReference type="EMBL" id="CBJ28879.1"/>
    </source>
</evidence>
<feature type="coiled-coil region" evidence="2">
    <location>
        <begin position="52"/>
        <end position="83"/>
    </location>
</feature>
<dbReference type="InParanoid" id="D7FIR2"/>
<name>D7FIR2_ECTSI</name>
<organism evidence="5 6">
    <name type="scientific">Ectocarpus siliculosus</name>
    <name type="common">Brown alga</name>
    <name type="synonym">Conferva siliculosa</name>
    <dbReference type="NCBI Taxonomy" id="2880"/>
    <lineage>
        <taxon>Eukaryota</taxon>
        <taxon>Sar</taxon>
        <taxon>Stramenopiles</taxon>
        <taxon>Ochrophyta</taxon>
        <taxon>PX clade</taxon>
        <taxon>Phaeophyceae</taxon>
        <taxon>Ectocarpales</taxon>
        <taxon>Ectocarpaceae</taxon>
        <taxon>Ectocarpus</taxon>
    </lineage>
</organism>
<dbReference type="OrthoDB" id="331765at2759"/>
<sequence>MPVKNERVVLTQAELDRIRAKVTKTPETDADARRRHLKVLSDERVSHWPNTLEAQRQNKENWKKQQEDLVEAKRRDVDKEEALLQRQMRAETIKRANDKLYEQTGKMKLLRSNLLYAEVIETRKEQIAEKAERHTDAQALAAAYHQEVIRKVAEGDAAEKATADARAAKARTTARDQQQQLREFQTSYIASLVKAKEDGDETQRAAKAAIEAEEDEKRALKLKNRAEMEKMLTANKDLHQRRAERISEELAYMEKCRQQRDVLDRAARARKSLETKRFNEKQAIRQQMIDKATRELEASRKAEDNKEEKEALQQRQKEDDAAANKTKAREELRLQIDRSRAIQIRQRAEKEEAQRAEDKEINAYFRQRTSEMDRLDKEEEAARLAREKQLRNSQKLQARERNAKDRALQAYETVNHARTIAAQGDEDDRFKKIVHGYIDDFNAKGKSTYLLHRTLNHKNPDMFPAGNLNL</sequence>
<evidence type="ECO:0000256" key="1">
    <source>
        <dbReference type="ARBA" id="ARBA00023054"/>
    </source>
</evidence>
<feature type="coiled-coil region" evidence="2">
    <location>
        <begin position="203"/>
        <end position="230"/>
    </location>
</feature>
<evidence type="ECO:0000256" key="3">
    <source>
        <dbReference type="SAM" id="MobiDB-lite"/>
    </source>
</evidence>
<dbReference type="eggNOG" id="ENOG502QWHX">
    <property type="taxonomic scope" value="Eukaryota"/>
</dbReference>
<dbReference type="Proteomes" id="UP000002630">
    <property type="component" value="Linkage Group LG08"/>
</dbReference>
<dbReference type="EMBL" id="FN647892">
    <property type="protein sequence ID" value="CBJ28879.1"/>
    <property type="molecule type" value="Genomic_DNA"/>
</dbReference>
<evidence type="ECO:0000256" key="2">
    <source>
        <dbReference type="SAM" id="Coils"/>
    </source>
</evidence>
<dbReference type="OMA" id="EMHFRSQ"/>
<dbReference type="EMBL" id="FN649733">
    <property type="protein sequence ID" value="CBJ28879.1"/>
    <property type="molecule type" value="Genomic_DNA"/>
</dbReference>
<keyword evidence="1 2" id="KW-0175">Coiled coil</keyword>
<evidence type="ECO:0000313" key="6">
    <source>
        <dbReference type="Proteomes" id="UP000002630"/>
    </source>
</evidence>
<protein>
    <recommendedName>
        <fullName evidence="4">Trichohyalin-plectin-homology domain-containing protein</fullName>
    </recommendedName>
</protein>
<proteinExistence type="predicted"/>
<keyword evidence="6" id="KW-1185">Reference proteome</keyword>
<accession>D7FIR2</accession>
<dbReference type="InterPro" id="IPR039986">
    <property type="entry name" value="CFAP210"/>
</dbReference>
<gene>
    <name evidence="5" type="ORF">Esi_0123_0005</name>
</gene>
<feature type="region of interest" description="Disordered" evidence="3">
    <location>
        <begin position="295"/>
        <end position="332"/>
    </location>
</feature>
<dbReference type="PANTHER" id="PTHR28663:SF1">
    <property type="entry name" value="CILIA- AND FLAGELLA- ASSOCIATED PROTEIN 210"/>
    <property type="match status" value="1"/>
</dbReference>
<dbReference type="STRING" id="2880.D7FIR2"/>
<dbReference type="Pfam" id="PF13868">
    <property type="entry name" value="TPH"/>
    <property type="match status" value="1"/>
</dbReference>
<reference evidence="5 6" key="1">
    <citation type="journal article" date="2010" name="Nature">
        <title>The Ectocarpus genome and the independent evolution of multicellularity in brown algae.</title>
        <authorList>
            <person name="Cock J.M."/>
            <person name="Sterck L."/>
            <person name="Rouze P."/>
            <person name="Scornet D."/>
            <person name="Allen A.E."/>
            <person name="Amoutzias G."/>
            <person name="Anthouard V."/>
            <person name="Artiguenave F."/>
            <person name="Aury J.M."/>
            <person name="Badger J.H."/>
            <person name="Beszteri B."/>
            <person name="Billiau K."/>
            <person name="Bonnet E."/>
            <person name="Bothwell J.H."/>
            <person name="Bowler C."/>
            <person name="Boyen C."/>
            <person name="Brownlee C."/>
            <person name="Carrano C.J."/>
            <person name="Charrier B."/>
            <person name="Cho G.Y."/>
            <person name="Coelho S.M."/>
            <person name="Collen J."/>
            <person name="Corre E."/>
            <person name="Da Silva C."/>
            <person name="Delage L."/>
            <person name="Delaroque N."/>
            <person name="Dittami S.M."/>
            <person name="Doulbeau S."/>
            <person name="Elias M."/>
            <person name="Farnham G."/>
            <person name="Gachon C.M."/>
            <person name="Gschloessl B."/>
            <person name="Heesch S."/>
            <person name="Jabbari K."/>
            <person name="Jubin C."/>
            <person name="Kawai H."/>
            <person name="Kimura K."/>
            <person name="Kloareg B."/>
            <person name="Kupper F.C."/>
            <person name="Lang D."/>
            <person name="Le Bail A."/>
            <person name="Leblanc C."/>
            <person name="Lerouge P."/>
            <person name="Lohr M."/>
            <person name="Lopez P.J."/>
            <person name="Martens C."/>
            <person name="Maumus F."/>
            <person name="Michel G."/>
            <person name="Miranda-Saavedra D."/>
            <person name="Morales J."/>
            <person name="Moreau H."/>
            <person name="Motomura T."/>
            <person name="Nagasato C."/>
            <person name="Napoli C.A."/>
            <person name="Nelson D.R."/>
            <person name="Nyvall-Collen P."/>
            <person name="Peters A.F."/>
            <person name="Pommier C."/>
            <person name="Potin P."/>
            <person name="Poulain J."/>
            <person name="Quesneville H."/>
            <person name="Read B."/>
            <person name="Rensing S.A."/>
            <person name="Ritter A."/>
            <person name="Rousvoal S."/>
            <person name="Samanta M."/>
            <person name="Samson G."/>
            <person name="Schroeder D.C."/>
            <person name="Segurens B."/>
            <person name="Strittmatter M."/>
            <person name="Tonon T."/>
            <person name="Tregear J.W."/>
            <person name="Valentin K."/>
            <person name="von Dassow P."/>
            <person name="Yamagishi T."/>
            <person name="Van de Peer Y."/>
            <person name="Wincker P."/>
        </authorList>
    </citation>
    <scope>NUCLEOTIDE SEQUENCE [LARGE SCALE GENOMIC DNA]</scope>
    <source>
        <strain evidence="6">Ec32 / CCAP1310/4</strain>
    </source>
</reference>
<evidence type="ECO:0000259" key="4">
    <source>
        <dbReference type="Pfam" id="PF13868"/>
    </source>
</evidence>
<feature type="domain" description="Trichohyalin-plectin-homology" evidence="4">
    <location>
        <begin position="100"/>
        <end position="433"/>
    </location>
</feature>
<dbReference type="PANTHER" id="PTHR28663">
    <property type="entry name" value="COILED-COIL DOMAIN-CONTAINING PROTEIN 173"/>
    <property type="match status" value="1"/>
</dbReference>